<dbReference type="CDD" id="cd07302">
    <property type="entry name" value="CHD"/>
    <property type="match status" value="1"/>
</dbReference>
<evidence type="ECO:0000313" key="3">
    <source>
        <dbReference type="EMBL" id="NRF68550.1"/>
    </source>
</evidence>
<keyword evidence="4" id="KW-1185">Reference proteome</keyword>
<dbReference type="Proteomes" id="UP000737171">
    <property type="component" value="Unassembled WGS sequence"/>
</dbReference>
<feature type="domain" description="FHA" evidence="1">
    <location>
        <begin position="219"/>
        <end position="267"/>
    </location>
</feature>
<dbReference type="InterPro" id="IPR000253">
    <property type="entry name" value="FHA_dom"/>
</dbReference>
<accession>A0ABX2EIS0</accession>
<organism evidence="3 4">
    <name type="scientific">Pseudaquabacterium terrae</name>
    <dbReference type="NCBI Taxonomy" id="2732868"/>
    <lineage>
        <taxon>Bacteria</taxon>
        <taxon>Pseudomonadati</taxon>
        <taxon>Pseudomonadota</taxon>
        <taxon>Betaproteobacteria</taxon>
        <taxon>Burkholderiales</taxon>
        <taxon>Sphaerotilaceae</taxon>
        <taxon>Pseudaquabacterium</taxon>
    </lineage>
</organism>
<dbReference type="SUPFAM" id="SSF55073">
    <property type="entry name" value="Nucleotide cyclase"/>
    <property type="match status" value="1"/>
</dbReference>
<dbReference type="InterPro" id="IPR008984">
    <property type="entry name" value="SMAD_FHA_dom_sf"/>
</dbReference>
<proteinExistence type="predicted"/>
<dbReference type="CDD" id="cd00060">
    <property type="entry name" value="FHA"/>
    <property type="match status" value="1"/>
</dbReference>
<feature type="domain" description="Guanylate cyclase" evidence="2">
    <location>
        <begin position="8"/>
        <end position="129"/>
    </location>
</feature>
<dbReference type="Pfam" id="PF00211">
    <property type="entry name" value="Guanylate_cyc"/>
    <property type="match status" value="1"/>
</dbReference>
<dbReference type="Pfam" id="PF00498">
    <property type="entry name" value="FHA"/>
    <property type="match status" value="1"/>
</dbReference>
<dbReference type="PANTHER" id="PTHR43081:SF19">
    <property type="entry name" value="PH-SENSITIVE ADENYLATE CYCLASE RV1264"/>
    <property type="match status" value="1"/>
</dbReference>
<dbReference type="RefSeq" id="WP_173124384.1">
    <property type="nucleotide sequence ID" value="NZ_JABRWJ010000005.1"/>
</dbReference>
<dbReference type="EMBL" id="JABRWJ010000005">
    <property type="protein sequence ID" value="NRF68550.1"/>
    <property type="molecule type" value="Genomic_DNA"/>
</dbReference>
<evidence type="ECO:0000259" key="1">
    <source>
        <dbReference type="PROSITE" id="PS50006"/>
    </source>
</evidence>
<protein>
    <submittedName>
        <fullName evidence="3">FHA domain-containing protein</fullName>
    </submittedName>
</protein>
<dbReference type="InterPro" id="IPR001054">
    <property type="entry name" value="A/G_cyclase"/>
</dbReference>
<dbReference type="Gene3D" id="3.30.70.1230">
    <property type="entry name" value="Nucleotide cyclase"/>
    <property type="match status" value="1"/>
</dbReference>
<dbReference type="Gene3D" id="2.60.200.20">
    <property type="match status" value="1"/>
</dbReference>
<sequence>MTRISERTVLFADLRGSTSLYEVLGNAEATSVVTHTVTTVARAVPACGGQVIKTLGDGLMAVFDDSSQGLLAAQQMHEDLDQLVTRGRERGASAGLRGLRLQVALARGEIVEMAGDCYGDAVNVAARLLDHAGDNETLITAEVMRGLPLAAQKRFRSLDWMHLRGRAEPVQVHVLGGRRGITDTAATQFGLVAPSIEPEAVRLMWLDINEVYDGEHMPVVLGRSPQAHFRVDDSRVSRSHARLDWHSGVFQITDLSYNGTYVRFANAEEVVSLRRGSCTLHGSGVIGLGGSPSDPMAPTVRFEVLSFLDTVPHPS</sequence>
<dbReference type="PROSITE" id="PS50125">
    <property type="entry name" value="GUANYLATE_CYCLASE_2"/>
    <property type="match status" value="1"/>
</dbReference>
<dbReference type="PROSITE" id="PS50006">
    <property type="entry name" value="FHA_DOMAIN"/>
    <property type="match status" value="1"/>
</dbReference>
<evidence type="ECO:0000313" key="4">
    <source>
        <dbReference type="Proteomes" id="UP000737171"/>
    </source>
</evidence>
<dbReference type="InterPro" id="IPR050697">
    <property type="entry name" value="Adenylyl/Guanylyl_Cyclase_3/4"/>
</dbReference>
<dbReference type="InterPro" id="IPR029787">
    <property type="entry name" value="Nucleotide_cyclase"/>
</dbReference>
<name>A0ABX2EIS0_9BURK</name>
<comment type="caution">
    <text evidence="3">The sequence shown here is derived from an EMBL/GenBank/DDBJ whole genome shotgun (WGS) entry which is preliminary data.</text>
</comment>
<dbReference type="PANTHER" id="PTHR43081">
    <property type="entry name" value="ADENYLATE CYCLASE, TERMINAL-DIFFERENTIATION SPECIFIC-RELATED"/>
    <property type="match status" value="1"/>
</dbReference>
<reference evidence="3 4" key="1">
    <citation type="submission" date="2020-05" db="EMBL/GenBank/DDBJ databases">
        <title>Aquincola sp. isolate from soil.</title>
        <authorList>
            <person name="Han J."/>
            <person name="Kim D.-U."/>
        </authorList>
    </citation>
    <scope>NUCLEOTIDE SEQUENCE [LARGE SCALE GENOMIC DNA]</scope>
    <source>
        <strain evidence="3 4">S2</strain>
    </source>
</reference>
<dbReference type="SUPFAM" id="SSF49879">
    <property type="entry name" value="SMAD/FHA domain"/>
    <property type="match status" value="1"/>
</dbReference>
<dbReference type="SMART" id="SM00240">
    <property type="entry name" value="FHA"/>
    <property type="match status" value="1"/>
</dbReference>
<evidence type="ECO:0000259" key="2">
    <source>
        <dbReference type="PROSITE" id="PS50125"/>
    </source>
</evidence>
<gene>
    <name evidence="3" type="ORF">HLB44_16260</name>
</gene>